<dbReference type="Pfam" id="PF04229">
    <property type="entry name" value="GrpB"/>
    <property type="match status" value="1"/>
</dbReference>
<dbReference type="AlphaFoldDB" id="A0A1I5CAD0"/>
<dbReference type="InterPro" id="IPR007344">
    <property type="entry name" value="GrpB/CoaE"/>
</dbReference>
<evidence type="ECO:0000313" key="3">
    <source>
        <dbReference type="Proteomes" id="UP000183642"/>
    </source>
</evidence>
<keyword evidence="2" id="KW-0808">Transferase</keyword>
<dbReference type="SUPFAM" id="SSF81301">
    <property type="entry name" value="Nucleotidyltransferase"/>
    <property type="match status" value="1"/>
</dbReference>
<dbReference type="PANTHER" id="PTHR34822">
    <property type="entry name" value="GRPB DOMAIN PROTEIN (AFU_ORTHOLOGUE AFUA_1G01530)"/>
    <property type="match status" value="1"/>
</dbReference>
<dbReference type="Gene3D" id="3.30.460.10">
    <property type="entry name" value="Beta Polymerase, domain 2"/>
    <property type="match status" value="1"/>
</dbReference>
<name>A0A1I5CAD0_9ACTN</name>
<proteinExistence type="predicted"/>
<feature type="region of interest" description="Disordered" evidence="1">
    <location>
        <begin position="156"/>
        <end position="201"/>
    </location>
</feature>
<dbReference type="RefSeq" id="WP_075011646.1">
    <property type="nucleotide sequence ID" value="NZ_FOWE01000001.1"/>
</dbReference>
<evidence type="ECO:0000256" key="1">
    <source>
        <dbReference type="SAM" id="MobiDB-lite"/>
    </source>
</evidence>
<keyword evidence="3" id="KW-1185">Reference proteome</keyword>
<organism evidence="2 3">
    <name type="scientific">Geodermatophilus obscurus</name>
    <dbReference type="NCBI Taxonomy" id="1861"/>
    <lineage>
        <taxon>Bacteria</taxon>
        <taxon>Bacillati</taxon>
        <taxon>Actinomycetota</taxon>
        <taxon>Actinomycetes</taxon>
        <taxon>Geodermatophilales</taxon>
        <taxon>Geodermatophilaceae</taxon>
        <taxon>Geodermatophilus</taxon>
    </lineage>
</organism>
<accession>A0A1I5CAD0</accession>
<dbReference type="OrthoDB" id="9799092at2"/>
<feature type="compositionally biased region" description="Pro residues" evidence="1">
    <location>
        <begin position="178"/>
        <end position="187"/>
    </location>
</feature>
<dbReference type="PANTHER" id="PTHR34822:SF1">
    <property type="entry name" value="GRPB FAMILY PROTEIN"/>
    <property type="match status" value="1"/>
</dbReference>
<evidence type="ECO:0000313" key="2">
    <source>
        <dbReference type="EMBL" id="SFN83732.1"/>
    </source>
</evidence>
<dbReference type="Proteomes" id="UP000183642">
    <property type="component" value="Unassembled WGS sequence"/>
</dbReference>
<gene>
    <name evidence="2" type="ORF">SAMN05660359_00184</name>
</gene>
<dbReference type="GO" id="GO:0016740">
    <property type="term" value="F:transferase activity"/>
    <property type="evidence" value="ECO:0007669"/>
    <property type="project" value="UniProtKB-KW"/>
</dbReference>
<dbReference type="InterPro" id="IPR043519">
    <property type="entry name" value="NT_sf"/>
</dbReference>
<dbReference type="EMBL" id="FOWE01000001">
    <property type="protein sequence ID" value="SFN83732.1"/>
    <property type="molecule type" value="Genomic_DNA"/>
</dbReference>
<protein>
    <submittedName>
        <fullName evidence="2">GrpB domain, predicted nucleotidyltransferase, UPF0157 family</fullName>
    </submittedName>
</protein>
<reference evidence="3" key="1">
    <citation type="submission" date="2016-10" db="EMBL/GenBank/DDBJ databases">
        <authorList>
            <person name="Varghese N."/>
            <person name="Submissions S."/>
        </authorList>
    </citation>
    <scope>NUCLEOTIDE SEQUENCE [LARGE SCALE GENOMIC DNA]</scope>
    <source>
        <strain evidence="3">DSM 43161</strain>
    </source>
</reference>
<sequence>MTDRPAWATEPVEVLPADPEWQRLGEELCRTVQGTLARWLVAPVEHVGPTAVPGLAARPVLGLQAAVADLGCAPAAALALGDDRHLVPADLDARPWRRFLVHVVDDARAAHLHLLPAGSERWAEQLAFRDALRRDPDLVQRYAVLEQRLAAEHADDREAYTAGKEGFVSAVLGRPPTQSRPPSPPPDVRGRAGGAAAPPRR</sequence>